<name>A0A1P8MRS2_9RHOB</name>
<dbReference type="PROSITE" id="PS00330">
    <property type="entry name" value="HEMOLYSIN_CALCIUM"/>
    <property type="match status" value="1"/>
</dbReference>
<organism evidence="1 2">
    <name type="scientific">Tateyamaria omphalii</name>
    <dbReference type="NCBI Taxonomy" id="299262"/>
    <lineage>
        <taxon>Bacteria</taxon>
        <taxon>Pseudomonadati</taxon>
        <taxon>Pseudomonadota</taxon>
        <taxon>Alphaproteobacteria</taxon>
        <taxon>Rhodobacterales</taxon>
        <taxon>Roseobacteraceae</taxon>
        <taxon>Tateyamaria</taxon>
    </lineage>
</organism>
<keyword evidence="2" id="KW-1185">Reference proteome</keyword>
<dbReference type="InterPro" id="IPR011049">
    <property type="entry name" value="Serralysin-like_metalloprot_C"/>
</dbReference>
<reference evidence="1 2" key="1">
    <citation type="submission" date="2017-01" db="EMBL/GenBank/DDBJ databases">
        <title>Complete genome of Tateyamaria omphalii DOK1-4 isolated from seawater in Dokdo.</title>
        <authorList>
            <person name="Kim J.H."/>
            <person name="Chi W.-J."/>
        </authorList>
    </citation>
    <scope>NUCLEOTIDE SEQUENCE [LARGE SCALE GENOMIC DNA]</scope>
    <source>
        <strain evidence="1 2">DOK1-4</strain>
    </source>
</reference>
<dbReference type="Pfam" id="PF00353">
    <property type="entry name" value="HemolysinCabind"/>
    <property type="match status" value="1"/>
</dbReference>
<dbReference type="STRING" id="299262.BWR18_02850"/>
<dbReference type="Gene3D" id="2.150.10.10">
    <property type="entry name" value="Serralysin-like metalloprotease, C-terminal"/>
    <property type="match status" value="1"/>
</dbReference>
<protein>
    <recommendedName>
        <fullName evidence="3">Peptidase M10 serralysin C-terminal domain-containing protein</fullName>
    </recommendedName>
</protein>
<dbReference type="InterPro" id="IPR018511">
    <property type="entry name" value="Hemolysin-typ_Ca-bd_CS"/>
</dbReference>
<dbReference type="InterPro" id="IPR001343">
    <property type="entry name" value="Hemolysn_Ca-bd"/>
</dbReference>
<accession>A0A1P8MRS2</accession>
<dbReference type="KEGG" id="tom:BWR18_02850"/>
<dbReference type="AlphaFoldDB" id="A0A1P8MRS2"/>
<dbReference type="SUPFAM" id="SSF51120">
    <property type="entry name" value="beta-Roll"/>
    <property type="match status" value="1"/>
</dbReference>
<dbReference type="GO" id="GO:0005509">
    <property type="term" value="F:calcium ion binding"/>
    <property type="evidence" value="ECO:0007669"/>
    <property type="project" value="InterPro"/>
</dbReference>
<sequence>MVEPCDISEGTATFNDTMAVTFAADKGTKFLPGLSGNDVILYGCVDDVIEADGGQDRLIGQTGDDILSGGLGADTFVFSDGDGRDSVTGFDAPQGDLINLRGHGPASGCDDVSIVQSKRNAIVTFDSNIF</sequence>
<evidence type="ECO:0000313" key="1">
    <source>
        <dbReference type="EMBL" id="APX10751.1"/>
    </source>
</evidence>
<evidence type="ECO:0000313" key="2">
    <source>
        <dbReference type="Proteomes" id="UP000186336"/>
    </source>
</evidence>
<dbReference type="OrthoDB" id="7872026at2"/>
<dbReference type="RefSeq" id="WP_076626618.1">
    <property type="nucleotide sequence ID" value="NZ_CP019312.1"/>
</dbReference>
<dbReference type="EMBL" id="CP019312">
    <property type="protein sequence ID" value="APX10751.1"/>
    <property type="molecule type" value="Genomic_DNA"/>
</dbReference>
<gene>
    <name evidence="1" type="ORF">BWR18_02850</name>
</gene>
<evidence type="ECO:0008006" key="3">
    <source>
        <dbReference type="Google" id="ProtNLM"/>
    </source>
</evidence>
<proteinExistence type="predicted"/>
<dbReference type="Proteomes" id="UP000186336">
    <property type="component" value="Chromosome"/>
</dbReference>